<dbReference type="SUPFAM" id="SSF64268">
    <property type="entry name" value="PX domain"/>
    <property type="match status" value="1"/>
</dbReference>
<sequence length="395" mass="45235">MPIALLPSQSSLSTSTTMHHHNNKSSLASSGIKLAPLIRQATVVSYERRQGKMWFVIHVDPQQYHYDDCSMPKQRHPYTITRRYDDCVHFCQRLYDAFPCLSSTGETQRTIHQQQHQIYRYHLPKLKSQGLLNKKQPNGQRRAELDRFVQALFRLPAAISQTLIVLEFFGVQKNDMAQQVLRDQENMFRQQQALLDHQPVFMDDDQPISPKWTSKFKPFRSRSSSSSLTSFLPSWSHHHHQQQHIMPPRKNSDDLLLPDLTSSNSSTTSSISTFVSSSTPRSSTTGPSISSSFSLLDQAPSGVRKMKLKVIYDVDNIVIIQIPRSTNLAALRTRLHDKFSTMLDPSLKPLADQFVLLYNGSSDHQPLTLISSEQHWTKAMKTWDGLEKVTLRCIH</sequence>
<feature type="region of interest" description="Disordered" evidence="1">
    <location>
        <begin position="1"/>
        <end position="26"/>
    </location>
</feature>
<dbReference type="GO" id="GO:0035091">
    <property type="term" value="F:phosphatidylinositol binding"/>
    <property type="evidence" value="ECO:0007669"/>
    <property type="project" value="InterPro"/>
</dbReference>
<keyword evidence="4" id="KW-1185">Reference proteome</keyword>
<dbReference type="InParanoid" id="A0A168MG06"/>
<name>A0A168MG06_ABSGL</name>
<dbReference type="InterPro" id="IPR001683">
    <property type="entry name" value="PX_dom"/>
</dbReference>
<feature type="domain" description="PX" evidence="2">
    <location>
        <begin position="33"/>
        <end position="176"/>
    </location>
</feature>
<evidence type="ECO:0000313" key="3">
    <source>
        <dbReference type="EMBL" id="SAL98455.1"/>
    </source>
</evidence>
<gene>
    <name evidence="3" type="primary">ABSGL_03992.1 scaffold 4782</name>
</gene>
<reference evidence="3" key="1">
    <citation type="submission" date="2016-04" db="EMBL/GenBank/DDBJ databases">
        <authorList>
            <person name="Evans L.H."/>
            <person name="Alamgir A."/>
            <person name="Owens N."/>
            <person name="Weber N.D."/>
            <person name="Virtaneva K."/>
            <person name="Barbian K."/>
            <person name="Babar A."/>
            <person name="Rosenke K."/>
        </authorList>
    </citation>
    <scope>NUCLEOTIDE SEQUENCE [LARGE SCALE GENOMIC DNA]</scope>
    <source>
        <strain evidence="3">CBS 101.48</strain>
    </source>
</reference>
<dbReference type="OrthoDB" id="5593994at2759"/>
<feature type="region of interest" description="Disordered" evidence="1">
    <location>
        <begin position="239"/>
        <end position="290"/>
    </location>
</feature>
<dbReference type="Proteomes" id="UP000078561">
    <property type="component" value="Unassembled WGS sequence"/>
</dbReference>
<protein>
    <recommendedName>
        <fullName evidence="2">PX domain-containing protein</fullName>
    </recommendedName>
</protein>
<evidence type="ECO:0000259" key="2">
    <source>
        <dbReference type="PROSITE" id="PS50195"/>
    </source>
</evidence>
<dbReference type="PROSITE" id="PS50195">
    <property type="entry name" value="PX"/>
    <property type="match status" value="1"/>
</dbReference>
<feature type="compositionally biased region" description="Low complexity" evidence="1">
    <location>
        <begin position="1"/>
        <end position="17"/>
    </location>
</feature>
<dbReference type="Gene3D" id="3.30.1520.10">
    <property type="entry name" value="Phox-like domain"/>
    <property type="match status" value="1"/>
</dbReference>
<proteinExistence type="predicted"/>
<evidence type="ECO:0000256" key="1">
    <source>
        <dbReference type="SAM" id="MobiDB-lite"/>
    </source>
</evidence>
<dbReference type="AlphaFoldDB" id="A0A168MG06"/>
<organism evidence="3">
    <name type="scientific">Absidia glauca</name>
    <name type="common">Pin mould</name>
    <dbReference type="NCBI Taxonomy" id="4829"/>
    <lineage>
        <taxon>Eukaryota</taxon>
        <taxon>Fungi</taxon>
        <taxon>Fungi incertae sedis</taxon>
        <taxon>Mucoromycota</taxon>
        <taxon>Mucoromycotina</taxon>
        <taxon>Mucoromycetes</taxon>
        <taxon>Mucorales</taxon>
        <taxon>Cunninghamellaceae</taxon>
        <taxon>Absidia</taxon>
    </lineage>
</organism>
<accession>A0A168MG06</accession>
<dbReference type="InterPro" id="IPR036871">
    <property type="entry name" value="PX_dom_sf"/>
</dbReference>
<dbReference type="EMBL" id="LT552109">
    <property type="protein sequence ID" value="SAL98455.1"/>
    <property type="molecule type" value="Genomic_DNA"/>
</dbReference>
<feature type="compositionally biased region" description="Low complexity" evidence="1">
    <location>
        <begin position="261"/>
        <end position="290"/>
    </location>
</feature>
<evidence type="ECO:0000313" key="4">
    <source>
        <dbReference type="Proteomes" id="UP000078561"/>
    </source>
</evidence>